<keyword evidence="3" id="KW-0378">Hydrolase</keyword>
<dbReference type="InterPro" id="IPR011545">
    <property type="entry name" value="DEAD/DEAH_box_helicase_dom"/>
</dbReference>
<dbReference type="GO" id="GO:0005524">
    <property type="term" value="F:ATP binding"/>
    <property type="evidence" value="ECO:0007669"/>
    <property type="project" value="InterPro"/>
</dbReference>
<evidence type="ECO:0000259" key="2">
    <source>
        <dbReference type="Pfam" id="PF00270"/>
    </source>
</evidence>
<dbReference type="AlphaFoldDB" id="A0A9D2MWK8"/>
<keyword evidence="3" id="KW-0547">Nucleotide-binding</keyword>
<evidence type="ECO:0000313" key="4">
    <source>
        <dbReference type="Proteomes" id="UP000826793"/>
    </source>
</evidence>
<comment type="caution">
    <text evidence="3">The sequence shown here is derived from an EMBL/GenBank/DDBJ whole genome shotgun (WGS) entry which is preliminary data.</text>
</comment>
<feature type="region of interest" description="Disordered" evidence="1">
    <location>
        <begin position="200"/>
        <end position="230"/>
    </location>
</feature>
<dbReference type="CDD" id="cd17930">
    <property type="entry name" value="DEXHc_cas3"/>
    <property type="match status" value="1"/>
</dbReference>
<dbReference type="EMBL" id="DWXG01000080">
    <property type="protein sequence ID" value="HJB98779.1"/>
    <property type="molecule type" value="Genomic_DNA"/>
</dbReference>
<evidence type="ECO:0000256" key="1">
    <source>
        <dbReference type="SAM" id="MobiDB-lite"/>
    </source>
</evidence>
<keyword evidence="3" id="KW-0347">Helicase</keyword>
<dbReference type="GO" id="GO:0004386">
    <property type="term" value="F:helicase activity"/>
    <property type="evidence" value="ECO:0007669"/>
    <property type="project" value="UniProtKB-KW"/>
</dbReference>
<gene>
    <name evidence="3" type="ORF">H9710_09410</name>
</gene>
<sequence length="272" mass="30296">MQVFSAQAGRTSGLQSRQPCNFQRNHEYTPEIAVHPHRHFATSLGGPPALPLPCSLLEQCQSQGEACPPGLFTLTVPTGGGKTVSSLAFALAHAKSQGLRRVVYVIPYTSIIEQTAQTFRNILGEENVLEHHSQVETITSSETSTEWDRACETWDKPVIVTTAVQFFESLFSCRPTQCRKLHNLAKSVIIFDEAQMLPLGRRGQPRKKGSSQFVQSPAKTEGSRRAFLGPHTTTTKALPCRVRGKRERFFLSYSFLAFRITDRFSRLAFPGE</sequence>
<dbReference type="InterPro" id="IPR027417">
    <property type="entry name" value="P-loop_NTPase"/>
</dbReference>
<reference evidence="3" key="1">
    <citation type="journal article" date="2021" name="PeerJ">
        <title>Extensive microbial diversity within the chicken gut microbiome revealed by metagenomics and culture.</title>
        <authorList>
            <person name="Gilroy R."/>
            <person name="Ravi A."/>
            <person name="Getino M."/>
            <person name="Pursley I."/>
            <person name="Horton D.L."/>
            <person name="Alikhan N.F."/>
            <person name="Baker D."/>
            <person name="Gharbi K."/>
            <person name="Hall N."/>
            <person name="Watson M."/>
            <person name="Adriaenssens E.M."/>
            <person name="Foster-Nyarko E."/>
            <person name="Jarju S."/>
            <person name="Secka A."/>
            <person name="Antonio M."/>
            <person name="Oren A."/>
            <person name="Chaudhuri R.R."/>
            <person name="La Ragione R."/>
            <person name="Hildebrand F."/>
            <person name="Pallen M.J."/>
        </authorList>
    </citation>
    <scope>NUCLEOTIDE SEQUENCE</scope>
    <source>
        <strain evidence="3">CHK185-1770</strain>
    </source>
</reference>
<dbReference type="Proteomes" id="UP000826793">
    <property type="component" value="Unassembled WGS sequence"/>
</dbReference>
<dbReference type="SUPFAM" id="SSF52540">
    <property type="entry name" value="P-loop containing nucleoside triphosphate hydrolases"/>
    <property type="match status" value="1"/>
</dbReference>
<accession>A0A9D2MWK8</accession>
<feature type="region of interest" description="Disordered" evidence="1">
    <location>
        <begin position="1"/>
        <end position="20"/>
    </location>
</feature>
<dbReference type="Gene3D" id="3.40.50.300">
    <property type="entry name" value="P-loop containing nucleotide triphosphate hydrolases"/>
    <property type="match status" value="1"/>
</dbReference>
<protein>
    <submittedName>
        <fullName evidence="3">DEAD/DEAH box helicase family protein</fullName>
    </submittedName>
</protein>
<proteinExistence type="predicted"/>
<keyword evidence="3" id="KW-0067">ATP-binding</keyword>
<reference evidence="3" key="2">
    <citation type="submission" date="2021-04" db="EMBL/GenBank/DDBJ databases">
        <authorList>
            <person name="Gilroy R."/>
        </authorList>
    </citation>
    <scope>NUCLEOTIDE SEQUENCE</scope>
    <source>
        <strain evidence="3">CHK185-1770</strain>
    </source>
</reference>
<evidence type="ECO:0000313" key="3">
    <source>
        <dbReference type="EMBL" id="HJB98779.1"/>
    </source>
</evidence>
<feature type="domain" description="DEAD/DEAH-box helicase" evidence="2">
    <location>
        <begin position="73"/>
        <end position="197"/>
    </location>
</feature>
<dbReference type="Pfam" id="PF00270">
    <property type="entry name" value="DEAD"/>
    <property type="match status" value="1"/>
</dbReference>
<name>A0A9D2MWK8_9FIRM</name>
<dbReference type="GO" id="GO:0003676">
    <property type="term" value="F:nucleic acid binding"/>
    <property type="evidence" value="ECO:0007669"/>
    <property type="project" value="InterPro"/>
</dbReference>
<organism evidence="3 4">
    <name type="scientific">Candidatus Acutalibacter pullicola</name>
    <dbReference type="NCBI Taxonomy" id="2838417"/>
    <lineage>
        <taxon>Bacteria</taxon>
        <taxon>Bacillati</taxon>
        <taxon>Bacillota</taxon>
        <taxon>Clostridia</taxon>
        <taxon>Eubacteriales</taxon>
        <taxon>Acutalibacteraceae</taxon>
        <taxon>Acutalibacter</taxon>
    </lineage>
</organism>